<dbReference type="Pfam" id="PF13863">
    <property type="entry name" value="DUF4200"/>
    <property type="match status" value="1"/>
</dbReference>
<reference evidence="5" key="1">
    <citation type="submission" date="2021-02" db="EMBL/GenBank/DDBJ databases">
        <authorList>
            <person name="Nowell W R."/>
        </authorList>
    </citation>
    <scope>NUCLEOTIDE SEQUENCE</scope>
    <source>
        <strain evidence="5">Ploen Becks lab</strain>
    </source>
</reference>
<sequence>MPLNNLAVALPSISKKNDIHNPFKMPADTDILMLREKEKQQKIQERELNKNLKVHQKLTHNRKLIEGMKSGLKPEISDDDNEDEDDDLGKLKSYPVKEDRTWTVAVTRDRRIEKESLKDYINKKREMFLVQYSLGVKRDEMRKLEEIADAEEKRIEMAEKYLEEDAALFDEFLKENGNNSTQAVKIAEEETRKKTEKSNEIKKINTQIMVLKSEITKMEDTLKEYKLYKKFLDRVTPQALKDAKNPKTKSRVDSSNSEQSNKTGSQKPNSAAETSQSKSSLSVVAEVAQEKDEDEDSDDDDNLELYFSDPQQLLDIFLELEEQNLSLIQNSQDTEEALEEMKQTINKTKVKMERETELLKKQIEYLNDDIRREIERENDLKIKASYFNYGEFKAEEQEKILKELNSKVEEVYINCIGSNEANISTLQMLTNIENRLEELFQKIEQMPNEKVQEAEKAKEKERRLKQREERIIEQKKNQEERIKKALERARAEPKKNLGRRLMVRSKPPATVKIDKRALDEANKIDEELAYYFT</sequence>
<dbReference type="OrthoDB" id="10264063at2759"/>
<dbReference type="EMBL" id="CAJNOC010002144">
    <property type="protein sequence ID" value="CAF0915230.1"/>
    <property type="molecule type" value="Genomic_DNA"/>
</dbReference>
<dbReference type="PANTHER" id="PTHR21683">
    <property type="entry name" value="COILED-COIL DOMAIN-CONTAINING PROTEIN 42 LIKE-2-LIKE-RELATED"/>
    <property type="match status" value="1"/>
</dbReference>
<feature type="compositionally biased region" description="Acidic residues" evidence="3">
    <location>
        <begin position="291"/>
        <end position="303"/>
    </location>
</feature>
<feature type="region of interest" description="Disordered" evidence="3">
    <location>
        <begin position="68"/>
        <end position="90"/>
    </location>
</feature>
<comment type="caution">
    <text evidence="5">The sequence shown here is derived from an EMBL/GenBank/DDBJ whole genome shotgun (WGS) entry which is preliminary data.</text>
</comment>
<name>A0A814AI53_9BILA</name>
<feature type="coiled-coil region" evidence="2">
    <location>
        <begin position="394"/>
        <end position="492"/>
    </location>
</feature>
<dbReference type="GO" id="GO:0005856">
    <property type="term" value="C:cytoskeleton"/>
    <property type="evidence" value="ECO:0007669"/>
    <property type="project" value="UniProtKB-ARBA"/>
</dbReference>
<evidence type="ECO:0000259" key="4">
    <source>
        <dbReference type="Pfam" id="PF13863"/>
    </source>
</evidence>
<dbReference type="InterPro" id="IPR051147">
    <property type="entry name" value="CFAP_domain-containing"/>
</dbReference>
<evidence type="ECO:0000313" key="5">
    <source>
        <dbReference type="EMBL" id="CAF0915230.1"/>
    </source>
</evidence>
<feature type="coiled-coil region" evidence="2">
    <location>
        <begin position="187"/>
        <end position="221"/>
    </location>
</feature>
<keyword evidence="1 2" id="KW-0175">Coiled coil</keyword>
<evidence type="ECO:0000313" key="6">
    <source>
        <dbReference type="Proteomes" id="UP000663879"/>
    </source>
</evidence>
<gene>
    <name evidence="5" type="ORF">OXX778_LOCUS12114</name>
</gene>
<feature type="coiled-coil region" evidence="2">
    <location>
        <begin position="324"/>
        <end position="369"/>
    </location>
</feature>
<evidence type="ECO:0000256" key="1">
    <source>
        <dbReference type="ARBA" id="ARBA00023054"/>
    </source>
</evidence>
<feature type="coiled-coil region" evidence="2">
    <location>
        <begin position="134"/>
        <end position="161"/>
    </location>
</feature>
<feature type="compositionally biased region" description="Acidic residues" evidence="3">
    <location>
        <begin position="77"/>
        <end position="87"/>
    </location>
</feature>
<dbReference type="InterPro" id="IPR025252">
    <property type="entry name" value="DUF4200"/>
</dbReference>
<feature type="domain" description="DUF4200" evidence="4">
    <location>
        <begin position="120"/>
        <end position="238"/>
    </location>
</feature>
<protein>
    <recommendedName>
        <fullName evidence="4">DUF4200 domain-containing protein</fullName>
    </recommendedName>
</protein>
<evidence type="ECO:0000256" key="2">
    <source>
        <dbReference type="SAM" id="Coils"/>
    </source>
</evidence>
<evidence type="ECO:0000256" key="3">
    <source>
        <dbReference type="SAM" id="MobiDB-lite"/>
    </source>
</evidence>
<keyword evidence="6" id="KW-1185">Reference proteome</keyword>
<dbReference type="PANTHER" id="PTHR21683:SF3">
    <property type="entry name" value="CILIA AND FLAGELLA ASSOCIATED PROTEIN 100"/>
    <property type="match status" value="1"/>
</dbReference>
<dbReference type="AlphaFoldDB" id="A0A814AI53"/>
<dbReference type="Proteomes" id="UP000663879">
    <property type="component" value="Unassembled WGS sequence"/>
</dbReference>
<feature type="compositionally biased region" description="Polar residues" evidence="3">
    <location>
        <begin position="253"/>
        <end position="282"/>
    </location>
</feature>
<organism evidence="5 6">
    <name type="scientific">Brachionus calyciflorus</name>
    <dbReference type="NCBI Taxonomy" id="104777"/>
    <lineage>
        <taxon>Eukaryota</taxon>
        <taxon>Metazoa</taxon>
        <taxon>Spiralia</taxon>
        <taxon>Gnathifera</taxon>
        <taxon>Rotifera</taxon>
        <taxon>Eurotatoria</taxon>
        <taxon>Monogononta</taxon>
        <taxon>Pseudotrocha</taxon>
        <taxon>Ploima</taxon>
        <taxon>Brachionidae</taxon>
        <taxon>Brachionus</taxon>
    </lineage>
</organism>
<feature type="region of interest" description="Disordered" evidence="3">
    <location>
        <begin position="239"/>
        <end position="304"/>
    </location>
</feature>
<accession>A0A814AI53</accession>
<proteinExistence type="predicted"/>